<dbReference type="Gene3D" id="3.30.420.180">
    <property type="entry name" value="CobE/GbiG C-terminal domain"/>
    <property type="match status" value="1"/>
</dbReference>
<dbReference type="Proteomes" id="UP000501179">
    <property type="component" value="Chromosome"/>
</dbReference>
<dbReference type="AlphaFoldDB" id="A0A6G9H9F9"/>
<dbReference type="Pfam" id="PF01890">
    <property type="entry name" value="CbiG_C"/>
    <property type="match status" value="1"/>
</dbReference>
<dbReference type="InterPro" id="IPR002750">
    <property type="entry name" value="CobE/GbiG_C"/>
</dbReference>
<evidence type="ECO:0000259" key="2">
    <source>
        <dbReference type="Pfam" id="PF01890"/>
    </source>
</evidence>
<feature type="region of interest" description="Disordered" evidence="1">
    <location>
        <begin position="121"/>
        <end position="169"/>
    </location>
</feature>
<gene>
    <name evidence="3" type="ORF">HA039_26665</name>
</gene>
<keyword evidence="4" id="KW-1185">Reference proteome</keyword>
<dbReference type="PANTHER" id="PTHR47036">
    <property type="entry name" value="COBALT-FACTOR III C(17)-METHYLTRANSFERASE-RELATED"/>
    <property type="match status" value="1"/>
</dbReference>
<proteinExistence type="predicted"/>
<organism evidence="3 4">
    <name type="scientific">Streptomyces liangshanensis</name>
    <dbReference type="NCBI Taxonomy" id="2717324"/>
    <lineage>
        <taxon>Bacteria</taxon>
        <taxon>Bacillati</taxon>
        <taxon>Actinomycetota</taxon>
        <taxon>Actinomycetes</taxon>
        <taxon>Kitasatosporales</taxon>
        <taxon>Streptomycetaceae</taxon>
        <taxon>Streptomyces</taxon>
    </lineage>
</organism>
<feature type="domain" description="CobE/GbiG C-terminal" evidence="2">
    <location>
        <begin position="16"/>
        <end position="137"/>
    </location>
</feature>
<dbReference type="PANTHER" id="PTHR47036:SF1">
    <property type="entry name" value="COBALT-FACTOR III C(17)-METHYLTRANSFERASE-RELATED"/>
    <property type="match status" value="1"/>
</dbReference>
<dbReference type="SUPFAM" id="SSF159664">
    <property type="entry name" value="CobE/GbiG C-terminal domain-like"/>
    <property type="match status" value="1"/>
</dbReference>
<sequence length="169" mass="16361">MLSRSGPSGAHPGSPLVVGVGARPGVAAGEILRLIAETLRDAGLAAGDVVELATVDTRAGETGITAAAARLGVPVRGYAAAFLADVAVPNPSAAALAALGTPSVAEAAALARGGELLVPKRASRPAGRPASATCAVARADGPGVTGWPGHDAGADGRQQRPRGTPRGAS</sequence>
<reference evidence="3 4" key="1">
    <citation type="submission" date="2020-03" db="EMBL/GenBank/DDBJ databases">
        <title>A novel species.</title>
        <authorList>
            <person name="Gao J."/>
        </authorList>
    </citation>
    <scope>NUCLEOTIDE SEQUENCE [LARGE SCALE GENOMIC DNA]</scope>
    <source>
        <strain evidence="3 4">QMT-12</strain>
    </source>
</reference>
<dbReference type="InterPro" id="IPR036518">
    <property type="entry name" value="CobE/GbiG_C_sf"/>
</dbReference>
<dbReference type="EMBL" id="CP050177">
    <property type="protein sequence ID" value="QIQ07182.1"/>
    <property type="molecule type" value="Genomic_DNA"/>
</dbReference>
<evidence type="ECO:0000313" key="4">
    <source>
        <dbReference type="Proteomes" id="UP000501179"/>
    </source>
</evidence>
<evidence type="ECO:0000313" key="3">
    <source>
        <dbReference type="EMBL" id="QIQ07182.1"/>
    </source>
</evidence>
<dbReference type="KEGG" id="slia:HA039_26665"/>
<accession>A0A6G9H9F9</accession>
<protein>
    <submittedName>
        <fullName evidence="3">Cobalamin biosynthesis protein</fullName>
    </submittedName>
</protein>
<evidence type="ECO:0000256" key="1">
    <source>
        <dbReference type="SAM" id="MobiDB-lite"/>
    </source>
</evidence>
<dbReference type="InterPro" id="IPR051810">
    <property type="entry name" value="Precorrin_MeTrfase"/>
</dbReference>
<dbReference type="GO" id="GO:0009236">
    <property type="term" value="P:cobalamin biosynthetic process"/>
    <property type="evidence" value="ECO:0007669"/>
    <property type="project" value="InterPro"/>
</dbReference>
<name>A0A6G9H9F9_9ACTN</name>